<dbReference type="InterPro" id="IPR036061">
    <property type="entry name" value="CheW-like_dom_sf"/>
</dbReference>
<dbReference type="PANTHER" id="PTHR43395">
    <property type="entry name" value="SENSOR HISTIDINE KINASE CHEA"/>
    <property type="match status" value="1"/>
</dbReference>
<dbReference type="PROSITE" id="PS50109">
    <property type="entry name" value="HIS_KIN"/>
    <property type="match status" value="1"/>
</dbReference>
<dbReference type="Pfam" id="PF01627">
    <property type="entry name" value="Hpt"/>
    <property type="match status" value="1"/>
</dbReference>
<dbReference type="InterPro" id="IPR003594">
    <property type="entry name" value="HATPase_dom"/>
</dbReference>
<dbReference type="Gene3D" id="3.30.565.10">
    <property type="entry name" value="Histidine kinase-like ATPase, C-terminal domain"/>
    <property type="match status" value="1"/>
</dbReference>
<dbReference type="InterPro" id="IPR036641">
    <property type="entry name" value="HPT_dom_sf"/>
</dbReference>
<organism evidence="12">
    <name type="scientific">Caulobacter sp. 73W</name>
    <dbReference type="NCBI Taxonomy" id="3161137"/>
    <lineage>
        <taxon>Bacteria</taxon>
        <taxon>Pseudomonadati</taxon>
        <taxon>Pseudomonadota</taxon>
        <taxon>Alphaproteobacteria</taxon>
        <taxon>Caulobacterales</taxon>
        <taxon>Caulobacteraceae</taxon>
        <taxon>Caulobacter</taxon>
    </lineage>
</organism>
<evidence type="ECO:0000256" key="9">
    <source>
        <dbReference type="PROSITE-ProRule" id="PRU00110"/>
    </source>
</evidence>
<dbReference type="RefSeq" id="WP_369061964.1">
    <property type="nucleotide sequence ID" value="NZ_CP158375.1"/>
</dbReference>
<dbReference type="SUPFAM" id="SSF55874">
    <property type="entry name" value="ATPase domain of HSP90 chaperone/DNA topoisomerase II/histidine kinase"/>
    <property type="match status" value="1"/>
</dbReference>
<dbReference type="Pfam" id="PF02518">
    <property type="entry name" value="HATPase_c"/>
    <property type="match status" value="1"/>
</dbReference>
<dbReference type="GO" id="GO:0000155">
    <property type="term" value="F:phosphorelay sensor kinase activity"/>
    <property type="evidence" value="ECO:0007669"/>
    <property type="project" value="InterPro"/>
</dbReference>
<dbReference type="GO" id="GO:0005524">
    <property type="term" value="F:ATP binding"/>
    <property type="evidence" value="ECO:0007669"/>
    <property type="project" value="UniProtKB-KW"/>
</dbReference>
<evidence type="ECO:0000256" key="7">
    <source>
        <dbReference type="ARBA" id="ARBA00023012"/>
    </source>
</evidence>
<accession>A0AB39KYF3</accession>
<dbReference type="InterPro" id="IPR036890">
    <property type="entry name" value="HATPase_C_sf"/>
</dbReference>
<evidence type="ECO:0000256" key="2">
    <source>
        <dbReference type="ARBA" id="ARBA00012438"/>
    </source>
</evidence>
<feature type="modified residue" description="Phosphohistidine" evidence="9">
    <location>
        <position position="45"/>
    </location>
</feature>
<dbReference type="EMBL" id="CP158375">
    <property type="protein sequence ID" value="XDO98226.1"/>
    <property type="molecule type" value="Genomic_DNA"/>
</dbReference>
<dbReference type="CDD" id="cd00088">
    <property type="entry name" value="HPT"/>
    <property type="match status" value="1"/>
</dbReference>
<name>A0AB39KYF3_9CAUL</name>
<evidence type="ECO:0000256" key="6">
    <source>
        <dbReference type="ARBA" id="ARBA00022777"/>
    </source>
</evidence>
<evidence type="ECO:0000256" key="4">
    <source>
        <dbReference type="ARBA" id="ARBA00022553"/>
    </source>
</evidence>
<evidence type="ECO:0000256" key="1">
    <source>
        <dbReference type="ARBA" id="ARBA00000085"/>
    </source>
</evidence>
<dbReference type="Pfam" id="PF01584">
    <property type="entry name" value="CheW"/>
    <property type="match status" value="1"/>
</dbReference>
<dbReference type="InterPro" id="IPR004358">
    <property type="entry name" value="Sig_transdc_His_kin-like_C"/>
</dbReference>
<dbReference type="FunFam" id="3.30.565.10:FF:000016">
    <property type="entry name" value="Chemotaxis protein CheA, putative"/>
    <property type="match status" value="1"/>
</dbReference>
<dbReference type="Gene3D" id="2.30.30.40">
    <property type="entry name" value="SH3 Domains"/>
    <property type="match status" value="1"/>
</dbReference>
<comment type="function">
    <text evidence="8">Involved in the transmission of sensory signals from the chemoreceptors to the flagellar motors. CheA is autophosphorylated; it can transfer its phosphate group to either CheB or CheY.</text>
</comment>
<dbReference type="PROSITE" id="PS50894">
    <property type="entry name" value="HPT"/>
    <property type="match status" value="1"/>
</dbReference>
<evidence type="ECO:0000256" key="8">
    <source>
        <dbReference type="ARBA" id="ARBA00035100"/>
    </source>
</evidence>
<dbReference type="InterPro" id="IPR004105">
    <property type="entry name" value="CheA-like_dim"/>
</dbReference>
<keyword evidence="12" id="KW-0067">ATP-binding</keyword>
<proteinExistence type="predicted"/>
<dbReference type="InterPro" id="IPR008207">
    <property type="entry name" value="Sig_transdc_His_kin_Hpt_dom"/>
</dbReference>
<gene>
    <name evidence="12" type="ORF">ABOZ73_07370</name>
</gene>
<dbReference type="InterPro" id="IPR005467">
    <property type="entry name" value="His_kinase_dom"/>
</dbReference>
<evidence type="ECO:0000259" key="10">
    <source>
        <dbReference type="PROSITE" id="PS50109"/>
    </source>
</evidence>
<dbReference type="SMART" id="SM01231">
    <property type="entry name" value="H-kinase_dim"/>
    <property type="match status" value="1"/>
</dbReference>
<dbReference type="SMART" id="SM00387">
    <property type="entry name" value="HATPase_c"/>
    <property type="match status" value="1"/>
</dbReference>
<dbReference type="Gene3D" id="1.20.120.160">
    <property type="entry name" value="HPT domain"/>
    <property type="match status" value="1"/>
</dbReference>
<reference evidence="12" key="1">
    <citation type="submission" date="2024-06" db="EMBL/GenBank/DDBJ databases">
        <title>Caulobacter inopinatus, sp. nov.</title>
        <authorList>
            <person name="Donachie S.P."/>
        </authorList>
    </citation>
    <scope>NUCLEOTIDE SEQUENCE</scope>
    <source>
        <strain evidence="12">73W</strain>
    </source>
</reference>
<dbReference type="SMART" id="SM00073">
    <property type="entry name" value="HPT"/>
    <property type="match status" value="1"/>
</dbReference>
<keyword evidence="12" id="KW-0547">Nucleotide-binding</keyword>
<evidence type="ECO:0000259" key="11">
    <source>
        <dbReference type="PROSITE" id="PS50894"/>
    </source>
</evidence>
<dbReference type="SMART" id="SM00260">
    <property type="entry name" value="CheW"/>
    <property type="match status" value="1"/>
</dbReference>
<dbReference type="PANTHER" id="PTHR43395:SF8">
    <property type="entry name" value="HISTIDINE KINASE"/>
    <property type="match status" value="1"/>
</dbReference>
<dbReference type="SUPFAM" id="SSF50341">
    <property type="entry name" value="CheW-like"/>
    <property type="match status" value="1"/>
</dbReference>
<dbReference type="GO" id="GO:0006935">
    <property type="term" value="P:chemotaxis"/>
    <property type="evidence" value="ECO:0007669"/>
    <property type="project" value="InterPro"/>
</dbReference>
<dbReference type="EC" id="2.7.13.3" evidence="2"/>
<keyword evidence="5" id="KW-0808">Transferase</keyword>
<evidence type="ECO:0000256" key="5">
    <source>
        <dbReference type="ARBA" id="ARBA00022679"/>
    </source>
</evidence>
<dbReference type="GO" id="GO:0005737">
    <property type="term" value="C:cytoplasm"/>
    <property type="evidence" value="ECO:0007669"/>
    <property type="project" value="InterPro"/>
</dbReference>
<feature type="domain" description="HPt" evidence="11">
    <location>
        <begin position="2"/>
        <end position="105"/>
    </location>
</feature>
<evidence type="ECO:0000313" key="12">
    <source>
        <dbReference type="EMBL" id="XDO98226.1"/>
    </source>
</evidence>
<keyword evidence="6" id="KW-0418">Kinase</keyword>
<keyword evidence="4 9" id="KW-0597">Phosphoprotein</keyword>
<dbReference type="SUPFAM" id="SSF47226">
    <property type="entry name" value="Histidine-containing phosphotransfer domain, HPT domain"/>
    <property type="match status" value="1"/>
</dbReference>
<sequence>MIDELLEQFLIEGRDQCRDSARALERLAGAPDDRAALEACFRAVHTLKGSTGLFDLAPLGQMLHAAEDRLDAARRDGRLPPAELAGLLRIIDLAETWLDYLASHGALPADAADQAQSALSAVGGAAPAQPTTAGAVTQIRYVPRPDAYFAGDDPVAIIAAVPQLTQLRLDLGEPHGSGLYDPFRCRLVIEAASTAPPDAIRKALAFVIDQVTMETAATEETSAADASADTAGPRTMRLAVERLDEMARLAEELTAARSGLADMAEAVARLPGGMELGRHLSGRLARVARLSDEIRGAVGQARLVPLSGLFERLPRLVRTLSETLGKPAALSISGGALEVDRAVVEGLADPFLHVLRNAMDHGLESPELRSASGKPATGTLRVIARRLGAEVAIDIQDDGRGIDLEAIRARAIERGLIDVASATGLGDEALIELIFHPGFTTAREATSVSGRGVGMDAVRTAAGKLGGRVQIRSEQGKGATVTFIMPASIMLTPLAVVSCAGSRYALPLAGLSHTISASLEAGAQVVNVAGRLTPLTHLADRLGAARAKADSAKVVLLEAGGAVAVDAVHGRIDASVRPLTGLLAGAPGFIGWAAAADGTAMLVLDTQALAS</sequence>
<protein>
    <recommendedName>
        <fullName evidence="3">Chemotaxis protein CheA</fullName>
        <ecNumber evidence="2">2.7.13.3</ecNumber>
    </recommendedName>
</protein>
<dbReference type="PRINTS" id="PR00344">
    <property type="entry name" value="BCTRLSENSOR"/>
</dbReference>
<evidence type="ECO:0000256" key="3">
    <source>
        <dbReference type="ARBA" id="ARBA00021495"/>
    </source>
</evidence>
<dbReference type="InterPro" id="IPR002545">
    <property type="entry name" value="CheW-lke_dom"/>
</dbReference>
<keyword evidence="7" id="KW-0902">Two-component regulatory system</keyword>
<comment type="catalytic activity">
    <reaction evidence="1">
        <text>ATP + protein L-histidine = ADP + protein N-phospho-L-histidine.</text>
        <dbReference type="EC" id="2.7.13.3"/>
    </reaction>
</comment>
<dbReference type="AlphaFoldDB" id="A0AB39KYF3"/>
<dbReference type="InterPro" id="IPR051315">
    <property type="entry name" value="Bact_Chemotaxis_CheA"/>
</dbReference>
<feature type="domain" description="Histidine kinase" evidence="10">
    <location>
        <begin position="248"/>
        <end position="489"/>
    </location>
</feature>